<dbReference type="EMBL" id="KI293780">
    <property type="protein sequence ID" value="ESA04916.1"/>
    <property type="molecule type" value="Genomic_DNA"/>
</dbReference>
<dbReference type="HOGENOM" id="CLU_1856362_0_0_1"/>
<reference evidence="1" key="1">
    <citation type="submission" date="2013-07" db="EMBL/GenBank/DDBJ databases">
        <title>The genome of an arbuscular mycorrhizal fungus provides insights into the evolution of the oldest plant symbiosis.</title>
        <authorList>
            <consortium name="DOE Joint Genome Institute"/>
            <person name="Tisserant E."/>
            <person name="Malbreil M."/>
            <person name="Kuo A."/>
            <person name="Kohler A."/>
            <person name="Symeonidi A."/>
            <person name="Balestrini R."/>
            <person name="Charron P."/>
            <person name="Duensing N."/>
            <person name="Frei-dit-Frey N."/>
            <person name="Gianinazzi-Pearson V."/>
            <person name="Gilbert B."/>
            <person name="Handa Y."/>
            <person name="Hijri M."/>
            <person name="Kaul R."/>
            <person name="Kawaguchi M."/>
            <person name="Krajinski F."/>
            <person name="Lammers P."/>
            <person name="Lapierre D."/>
            <person name="Masclaux F.G."/>
            <person name="Murat C."/>
            <person name="Morin E."/>
            <person name="Ndikumana S."/>
            <person name="Pagni M."/>
            <person name="Petitpierre D."/>
            <person name="Requena N."/>
            <person name="Rosikiewicz P."/>
            <person name="Riley R."/>
            <person name="Saito K."/>
            <person name="San Clemente H."/>
            <person name="Shapiro H."/>
            <person name="van Tuinen D."/>
            <person name="Becard G."/>
            <person name="Bonfante P."/>
            <person name="Paszkowski U."/>
            <person name="Shachar-Hill Y."/>
            <person name="Young J.P."/>
            <person name="Sanders I.R."/>
            <person name="Henrissat B."/>
            <person name="Rensing S.A."/>
            <person name="Grigoriev I.V."/>
            <person name="Corradi N."/>
            <person name="Roux C."/>
            <person name="Martin F."/>
        </authorList>
    </citation>
    <scope>NUCLEOTIDE SEQUENCE</scope>
    <source>
        <strain evidence="1">DAOM 197198</strain>
    </source>
</reference>
<dbReference type="AlphaFoldDB" id="U9TNI9"/>
<accession>U9TNI9</accession>
<gene>
    <name evidence="1" type="ORF">GLOINDRAFT_83229</name>
</gene>
<name>U9TNI9_RHIID</name>
<evidence type="ECO:0000313" key="1">
    <source>
        <dbReference type="EMBL" id="ESA04916.1"/>
    </source>
</evidence>
<sequence length="138" mass="15746">MGISRYGVVMIRIQKFCTVSYLAREADACSFMNCGKETSCIVCGKFRHGQNESLVNSKMAIKSLNETSHIVACDILGYDDGKFVRDLPQAITRFSDSINKRIKKSNYLVRYDERIFYVVANRCDRLEPIIAQFLSLLN</sequence>
<proteinExistence type="predicted"/>
<protein>
    <submittedName>
        <fullName evidence="1">Uncharacterized protein</fullName>
    </submittedName>
</protein>
<organism evidence="1">
    <name type="scientific">Rhizophagus irregularis (strain DAOM 181602 / DAOM 197198 / MUCL 43194)</name>
    <name type="common">Arbuscular mycorrhizal fungus</name>
    <name type="synonym">Glomus intraradices</name>
    <dbReference type="NCBI Taxonomy" id="747089"/>
    <lineage>
        <taxon>Eukaryota</taxon>
        <taxon>Fungi</taxon>
        <taxon>Fungi incertae sedis</taxon>
        <taxon>Mucoromycota</taxon>
        <taxon>Glomeromycotina</taxon>
        <taxon>Glomeromycetes</taxon>
        <taxon>Glomerales</taxon>
        <taxon>Glomeraceae</taxon>
        <taxon>Rhizophagus</taxon>
    </lineage>
</organism>